<dbReference type="SMART" id="SM00185">
    <property type="entry name" value="ARM"/>
    <property type="match status" value="2"/>
</dbReference>
<dbReference type="SUPFAM" id="SSF48371">
    <property type="entry name" value="ARM repeat"/>
    <property type="match status" value="1"/>
</dbReference>
<protein>
    <recommendedName>
        <fullName evidence="5">ATPase V1 complex subunit H C-terminal domain-containing protein</fullName>
    </recommendedName>
</protein>
<dbReference type="InterPro" id="IPR004908">
    <property type="entry name" value="ATPase_V1-cplx_hsu"/>
</dbReference>
<evidence type="ECO:0000313" key="7">
    <source>
        <dbReference type="Proteomes" id="UP001295423"/>
    </source>
</evidence>
<evidence type="ECO:0000256" key="2">
    <source>
        <dbReference type="ARBA" id="ARBA00022448"/>
    </source>
</evidence>
<gene>
    <name evidence="6" type="ORF">CYCCA115_LOCUS4271</name>
</gene>
<dbReference type="InterPro" id="IPR000225">
    <property type="entry name" value="Armadillo"/>
</dbReference>
<dbReference type="Gene3D" id="1.25.10.10">
    <property type="entry name" value="Leucine-rich Repeat Variant"/>
    <property type="match status" value="1"/>
</dbReference>
<dbReference type="GO" id="GO:0046961">
    <property type="term" value="F:proton-transporting ATPase activity, rotational mechanism"/>
    <property type="evidence" value="ECO:0007669"/>
    <property type="project" value="InterPro"/>
</dbReference>
<evidence type="ECO:0000256" key="3">
    <source>
        <dbReference type="ARBA" id="ARBA00022781"/>
    </source>
</evidence>
<dbReference type="InterPro" id="IPR011987">
    <property type="entry name" value="ATPase_V1-cplx_hsu_C"/>
</dbReference>
<keyword evidence="4" id="KW-0406">Ion transport</keyword>
<dbReference type="AlphaFoldDB" id="A0AAD2CJT2"/>
<evidence type="ECO:0000259" key="5">
    <source>
        <dbReference type="Pfam" id="PF11698"/>
    </source>
</evidence>
<dbReference type="Pfam" id="PF11698">
    <property type="entry name" value="V-ATPase_H_C"/>
    <property type="match status" value="1"/>
</dbReference>
<dbReference type="GO" id="GO:0000221">
    <property type="term" value="C:vacuolar proton-transporting V-type ATPase, V1 domain"/>
    <property type="evidence" value="ECO:0007669"/>
    <property type="project" value="InterPro"/>
</dbReference>
<dbReference type="EMBL" id="CAKOGP040000424">
    <property type="protein sequence ID" value="CAJ1934936.1"/>
    <property type="molecule type" value="Genomic_DNA"/>
</dbReference>
<dbReference type="Proteomes" id="UP001295423">
    <property type="component" value="Unassembled WGS sequence"/>
</dbReference>
<dbReference type="PANTHER" id="PTHR10698">
    <property type="entry name" value="V-TYPE PROTON ATPASE SUBUNIT H"/>
    <property type="match status" value="1"/>
</dbReference>
<dbReference type="InterPro" id="IPR011989">
    <property type="entry name" value="ARM-like"/>
</dbReference>
<dbReference type="PANTHER" id="PTHR10698:SF0">
    <property type="entry name" value="V-TYPE PROTON ATPASE SUBUNIT H"/>
    <property type="match status" value="1"/>
</dbReference>
<dbReference type="Pfam" id="PF03224">
    <property type="entry name" value="V-ATPase_H_N"/>
    <property type="match status" value="1"/>
</dbReference>
<name>A0AAD2CJT2_9STRA</name>
<keyword evidence="3" id="KW-0375">Hydrogen ion transport</keyword>
<evidence type="ECO:0000256" key="1">
    <source>
        <dbReference type="ARBA" id="ARBA00008613"/>
    </source>
</evidence>
<evidence type="ECO:0000313" key="6">
    <source>
        <dbReference type="EMBL" id="CAJ1934936.1"/>
    </source>
</evidence>
<dbReference type="Gene3D" id="1.25.40.150">
    <property type="entry name" value="V-type ATPase, subunit H, C-terminal domain"/>
    <property type="match status" value="1"/>
</dbReference>
<comment type="similarity">
    <text evidence="1">Belongs to the V-ATPase H subunit family.</text>
</comment>
<feature type="domain" description="ATPase V1 complex subunit H C-terminal" evidence="5">
    <location>
        <begin position="385"/>
        <end position="503"/>
    </location>
</feature>
<proteinExistence type="inferred from homology"/>
<accession>A0AAD2CJT2</accession>
<evidence type="ECO:0000256" key="4">
    <source>
        <dbReference type="ARBA" id="ARBA00023065"/>
    </source>
</evidence>
<keyword evidence="7" id="KW-1185">Reference proteome</keyword>
<reference evidence="6" key="1">
    <citation type="submission" date="2023-08" db="EMBL/GenBank/DDBJ databases">
        <authorList>
            <person name="Audoor S."/>
            <person name="Bilcke G."/>
        </authorList>
    </citation>
    <scope>NUCLEOTIDE SEQUENCE</scope>
</reference>
<keyword evidence="2" id="KW-0813">Transport</keyword>
<dbReference type="InterPro" id="IPR016024">
    <property type="entry name" value="ARM-type_fold"/>
</dbReference>
<dbReference type="InterPro" id="IPR038497">
    <property type="entry name" value="ATPase_V1-cplx_hsu_C_sf"/>
</dbReference>
<comment type="caution">
    <text evidence="6">The sequence shown here is derived from an EMBL/GenBank/DDBJ whole genome shotgun (WGS) entry which is preliminary data.</text>
</comment>
<sequence length="512" mass="58950">MYYPSAISSSPVQCAFSKIEWTIPLSLSKPEIDLLQSADENPLEYTIAEYREVFQYARLLLKLLDQVMGPTQPAILSKVGLDAIPFDEERALEYLEHDKTGVVTHFVMTKLFDLIHILSQDPTDKVKLTTIFFANQQLMDDWRPLLQILYRQGDAFAQRNAALCISYLLRAGSEENWKMENDWQALISWLTSRLQSSHYNIDSLSVVTSTLCVLGGCPLARDLLDQQGGIGYMSRHLRLFCLPKEQQNQRKYNIPNIQQVYEMCFCVWTMSFDLLNQNQNDKDESSSTSSSIQQSFVRGGIISALCQLLALAPREKVIRLCLATLRNLILVDESFYRETYLNEMVACHAQQCFEQLQGRTNWNDSECLEDLMTLKKALDQHTLTLTRWKVYQAELESGQLSWGILHTEDFFREHIRHMEGPKQDFEPVKKLLSLLMQNMHTDDDESLAICLFDVGEFIWQYPNGRAIAKRLGIREIVLQLLDHPSTGVQTHALQCMSKLLIQHNWRSTTNSS</sequence>
<organism evidence="6 7">
    <name type="scientific">Cylindrotheca closterium</name>
    <dbReference type="NCBI Taxonomy" id="2856"/>
    <lineage>
        <taxon>Eukaryota</taxon>
        <taxon>Sar</taxon>
        <taxon>Stramenopiles</taxon>
        <taxon>Ochrophyta</taxon>
        <taxon>Bacillariophyta</taxon>
        <taxon>Bacillariophyceae</taxon>
        <taxon>Bacillariophycidae</taxon>
        <taxon>Bacillariales</taxon>
        <taxon>Bacillariaceae</taxon>
        <taxon>Cylindrotheca</taxon>
    </lineage>
</organism>